<name>A0A239NAY7_9ACTN</name>
<dbReference type="Proteomes" id="UP000198318">
    <property type="component" value="Unassembled WGS sequence"/>
</dbReference>
<dbReference type="InterPro" id="IPR002347">
    <property type="entry name" value="SDR_fam"/>
</dbReference>
<dbReference type="AlphaFoldDB" id="A0A239NAY7"/>
<evidence type="ECO:0000256" key="2">
    <source>
        <dbReference type="RuleBase" id="RU000363"/>
    </source>
</evidence>
<keyword evidence="1" id="KW-0560">Oxidoreductase</keyword>
<dbReference type="PANTHER" id="PTHR43157">
    <property type="entry name" value="PHOSPHATIDYLINOSITOL-GLYCAN BIOSYNTHESIS CLASS F PROTEIN-RELATED"/>
    <property type="match status" value="1"/>
</dbReference>
<dbReference type="SUPFAM" id="SSF51735">
    <property type="entry name" value="NAD(P)-binding Rossmann-fold domains"/>
    <property type="match status" value="1"/>
</dbReference>
<reference evidence="3 4" key="1">
    <citation type="submission" date="2017-06" db="EMBL/GenBank/DDBJ databases">
        <authorList>
            <person name="Kim H.J."/>
            <person name="Triplett B.A."/>
        </authorList>
    </citation>
    <scope>NUCLEOTIDE SEQUENCE [LARGE SCALE GENOMIC DNA]</scope>
    <source>
        <strain evidence="3 4">DSM 44715</strain>
    </source>
</reference>
<organism evidence="3 4">
    <name type="scientific">Actinomadura meyerae</name>
    <dbReference type="NCBI Taxonomy" id="240840"/>
    <lineage>
        <taxon>Bacteria</taxon>
        <taxon>Bacillati</taxon>
        <taxon>Actinomycetota</taxon>
        <taxon>Actinomycetes</taxon>
        <taxon>Streptosporangiales</taxon>
        <taxon>Thermomonosporaceae</taxon>
        <taxon>Actinomadura</taxon>
    </lineage>
</organism>
<dbReference type="InterPro" id="IPR036291">
    <property type="entry name" value="NAD(P)-bd_dom_sf"/>
</dbReference>
<dbReference type="Pfam" id="PF00106">
    <property type="entry name" value="adh_short"/>
    <property type="match status" value="1"/>
</dbReference>
<sequence length="283" mass="30334">MVTGATSGIGKEIARALARDHRVGVVCRDPARGAALVAEFAAEMPDADLETFLADLSVRADVRRVARRLTARYGRLDVLVNNAGVQRLRGATGPDGLDLMIATNHLGPFLLTNLLLDAVRAAGRARIVVVASEAHRFAGRVDLDRFAEPGDYGLRGALRVYARSKLFNILFTQELARRLAGTRVTANALCPGLAATGLVRESLPRSERTASLVARTPLMRTAGQAARLAVRLATEAAFEGRSGGFYSSMRGVRNLPPVAARRDAALQRNLWARSAELTGLSGR</sequence>
<evidence type="ECO:0000313" key="4">
    <source>
        <dbReference type="Proteomes" id="UP000198318"/>
    </source>
</evidence>
<dbReference type="PRINTS" id="PR00080">
    <property type="entry name" value="SDRFAMILY"/>
</dbReference>
<proteinExistence type="inferred from homology"/>
<dbReference type="PANTHER" id="PTHR43157:SF31">
    <property type="entry name" value="PHOSPHATIDYLINOSITOL-GLYCAN BIOSYNTHESIS CLASS F PROTEIN"/>
    <property type="match status" value="1"/>
</dbReference>
<keyword evidence="4" id="KW-1185">Reference proteome</keyword>
<dbReference type="Gene3D" id="3.40.50.720">
    <property type="entry name" value="NAD(P)-binding Rossmann-like Domain"/>
    <property type="match status" value="1"/>
</dbReference>
<comment type="similarity">
    <text evidence="2">Belongs to the short-chain dehydrogenases/reductases (SDR) family.</text>
</comment>
<dbReference type="PRINTS" id="PR00081">
    <property type="entry name" value="GDHRDH"/>
</dbReference>
<dbReference type="EMBL" id="FZOR01000038">
    <property type="protein sequence ID" value="SNT52055.1"/>
    <property type="molecule type" value="Genomic_DNA"/>
</dbReference>
<evidence type="ECO:0000256" key="1">
    <source>
        <dbReference type="ARBA" id="ARBA00023002"/>
    </source>
</evidence>
<dbReference type="GO" id="GO:0016491">
    <property type="term" value="F:oxidoreductase activity"/>
    <property type="evidence" value="ECO:0007669"/>
    <property type="project" value="UniProtKB-KW"/>
</dbReference>
<accession>A0A239NAY7</accession>
<gene>
    <name evidence="3" type="ORF">SAMN05443665_103858</name>
</gene>
<evidence type="ECO:0000313" key="3">
    <source>
        <dbReference type="EMBL" id="SNT52055.1"/>
    </source>
</evidence>
<protein>
    <submittedName>
        <fullName evidence="3">NAD(P)-dependent dehydrogenase, short-chain alcohol dehydrogenase family</fullName>
    </submittedName>
</protein>